<evidence type="ECO:0000313" key="9">
    <source>
        <dbReference type="EMBL" id="GGF94383.1"/>
    </source>
</evidence>
<keyword evidence="10" id="KW-1185">Reference proteome</keyword>
<keyword evidence="4" id="KW-0479">Metal-binding</keyword>
<evidence type="ECO:0000256" key="1">
    <source>
        <dbReference type="ARBA" id="ARBA00001946"/>
    </source>
</evidence>
<dbReference type="SUPFAM" id="SSF88723">
    <property type="entry name" value="PIN domain-like"/>
    <property type="match status" value="1"/>
</dbReference>
<dbReference type="GO" id="GO:0016787">
    <property type="term" value="F:hydrolase activity"/>
    <property type="evidence" value="ECO:0007669"/>
    <property type="project" value="UniProtKB-KW"/>
</dbReference>
<reference evidence="9" key="2">
    <citation type="submission" date="2020-09" db="EMBL/GenBank/DDBJ databases">
        <authorList>
            <person name="Sun Q."/>
            <person name="Zhou Y."/>
        </authorList>
    </citation>
    <scope>NUCLEOTIDE SEQUENCE</scope>
    <source>
        <strain evidence="9">CGMCC 1.12181</strain>
    </source>
</reference>
<dbReference type="InterPro" id="IPR050556">
    <property type="entry name" value="Type_II_TA_system_RNase"/>
</dbReference>
<dbReference type="PANTHER" id="PTHR33653">
    <property type="entry name" value="RIBONUCLEASE VAPC2"/>
    <property type="match status" value="1"/>
</dbReference>
<dbReference type="InterPro" id="IPR002716">
    <property type="entry name" value="PIN_dom"/>
</dbReference>
<feature type="domain" description="PIN" evidence="8">
    <location>
        <begin position="5"/>
        <end position="130"/>
    </location>
</feature>
<dbReference type="CDD" id="cd09881">
    <property type="entry name" value="PIN_VapC4-5_FitB-like"/>
    <property type="match status" value="1"/>
</dbReference>
<comment type="similarity">
    <text evidence="7">Belongs to the PINc/VapC protein family.</text>
</comment>
<evidence type="ECO:0000256" key="5">
    <source>
        <dbReference type="ARBA" id="ARBA00022801"/>
    </source>
</evidence>
<accession>A0A917FQ57</accession>
<evidence type="ECO:0000313" key="10">
    <source>
        <dbReference type="Proteomes" id="UP000605253"/>
    </source>
</evidence>
<dbReference type="EMBL" id="BMEO01000005">
    <property type="protein sequence ID" value="GGF94383.1"/>
    <property type="molecule type" value="Genomic_DNA"/>
</dbReference>
<protein>
    <submittedName>
        <fullName evidence="9">Twitching motility protein PilT</fullName>
    </submittedName>
</protein>
<dbReference type="Gene3D" id="3.40.50.1010">
    <property type="entry name" value="5'-nuclease"/>
    <property type="match status" value="1"/>
</dbReference>
<name>A0A917FQ57_9GAMM</name>
<proteinExistence type="inferred from homology"/>
<evidence type="ECO:0000256" key="2">
    <source>
        <dbReference type="ARBA" id="ARBA00022649"/>
    </source>
</evidence>
<dbReference type="AlphaFoldDB" id="A0A917FQ57"/>
<keyword evidence="2" id="KW-1277">Toxin-antitoxin system</keyword>
<dbReference type="Proteomes" id="UP000605253">
    <property type="component" value="Unassembled WGS sequence"/>
</dbReference>
<evidence type="ECO:0000256" key="4">
    <source>
        <dbReference type="ARBA" id="ARBA00022723"/>
    </source>
</evidence>
<dbReference type="RefSeq" id="WP_188365058.1">
    <property type="nucleotide sequence ID" value="NZ_BMEO01000005.1"/>
</dbReference>
<keyword evidence="6" id="KW-0460">Magnesium</keyword>
<evidence type="ECO:0000256" key="6">
    <source>
        <dbReference type="ARBA" id="ARBA00022842"/>
    </source>
</evidence>
<dbReference type="PANTHER" id="PTHR33653:SF1">
    <property type="entry name" value="RIBONUCLEASE VAPC2"/>
    <property type="match status" value="1"/>
</dbReference>
<organism evidence="9 10">
    <name type="scientific">Marinicella pacifica</name>
    <dbReference type="NCBI Taxonomy" id="1171543"/>
    <lineage>
        <taxon>Bacteria</taxon>
        <taxon>Pseudomonadati</taxon>
        <taxon>Pseudomonadota</taxon>
        <taxon>Gammaproteobacteria</taxon>
        <taxon>Lysobacterales</taxon>
        <taxon>Marinicellaceae</taxon>
        <taxon>Marinicella</taxon>
    </lineage>
</organism>
<keyword evidence="5" id="KW-0378">Hydrolase</keyword>
<reference evidence="9" key="1">
    <citation type="journal article" date="2014" name="Int. J. Syst. Evol. Microbiol.">
        <title>Complete genome sequence of Corynebacterium casei LMG S-19264T (=DSM 44701T), isolated from a smear-ripened cheese.</title>
        <authorList>
            <consortium name="US DOE Joint Genome Institute (JGI-PGF)"/>
            <person name="Walter F."/>
            <person name="Albersmeier A."/>
            <person name="Kalinowski J."/>
            <person name="Ruckert C."/>
        </authorList>
    </citation>
    <scope>NUCLEOTIDE SEQUENCE</scope>
    <source>
        <strain evidence="9">CGMCC 1.12181</strain>
    </source>
</reference>
<dbReference type="Pfam" id="PF01850">
    <property type="entry name" value="PIN"/>
    <property type="match status" value="1"/>
</dbReference>
<dbReference type="GO" id="GO:0046872">
    <property type="term" value="F:metal ion binding"/>
    <property type="evidence" value="ECO:0007669"/>
    <property type="project" value="UniProtKB-KW"/>
</dbReference>
<evidence type="ECO:0000259" key="8">
    <source>
        <dbReference type="Pfam" id="PF01850"/>
    </source>
</evidence>
<dbReference type="GO" id="GO:0004518">
    <property type="term" value="F:nuclease activity"/>
    <property type="evidence" value="ECO:0007669"/>
    <property type="project" value="UniProtKB-KW"/>
</dbReference>
<sequence>MNILYMLDTNICSYIMRKHPIEVLQKMTELVNSHNSIVISAVTYAELKFGAIGKKANPNHGVIVDNFMRCVDMVFPWDRSAVDATVQIRKELSDKGIIIGSNDMAIAGTAISTSSVLITNNTKEFERVPGLEYENWVSGD</sequence>
<comment type="caution">
    <text evidence="9">The sequence shown here is derived from an EMBL/GenBank/DDBJ whole genome shotgun (WGS) entry which is preliminary data.</text>
</comment>
<comment type="cofactor">
    <cofactor evidence="1">
        <name>Mg(2+)</name>
        <dbReference type="ChEBI" id="CHEBI:18420"/>
    </cofactor>
</comment>
<keyword evidence="3" id="KW-0540">Nuclease</keyword>
<dbReference type="InterPro" id="IPR029060">
    <property type="entry name" value="PIN-like_dom_sf"/>
</dbReference>
<evidence type="ECO:0000256" key="3">
    <source>
        <dbReference type="ARBA" id="ARBA00022722"/>
    </source>
</evidence>
<evidence type="ECO:0000256" key="7">
    <source>
        <dbReference type="ARBA" id="ARBA00038093"/>
    </source>
</evidence>
<gene>
    <name evidence="9" type="ORF">GCM10011365_14610</name>
</gene>